<keyword evidence="4" id="KW-0472">Membrane</keyword>
<keyword evidence="8" id="KW-1185">Reference proteome</keyword>
<dbReference type="NCBIfam" id="TIGR00229">
    <property type="entry name" value="sensory_box"/>
    <property type="match status" value="1"/>
</dbReference>
<dbReference type="Pfam" id="PF00989">
    <property type="entry name" value="PAS"/>
    <property type="match status" value="1"/>
</dbReference>
<evidence type="ECO:0000313" key="7">
    <source>
        <dbReference type="EMBL" id="QTH63565.1"/>
    </source>
</evidence>
<evidence type="ECO:0000256" key="4">
    <source>
        <dbReference type="SAM" id="Phobius"/>
    </source>
</evidence>
<gene>
    <name evidence="7" type="ORF">J1N51_12670</name>
</gene>
<evidence type="ECO:0000313" key="8">
    <source>
        <dbReference type="Proteomes" id="UP000682739"/>
    </source>
</evidence>
<dbReference type="InterPro" id="IPR005467">
    <property type="entry name" value="His_kinase_dom"/>
</dbReference>
<dbReference type="InterPro" id="IPR035965">
    <property type="entry name" value="PAS-like_dom_sf"/>
</dbReference>
<dbReference type="InterPro" id="IPR000014">
    <property type="entry name" value="PAS"/>
</dbReference>
<dbReference type="SUPFAM" id="SSF55874">
    <property type="entry name" value="ATPase domain of HSP90 chaperone/DNA topoisomerase II/histidine kinase"/>
    <property type="match status" value="1"/>
</dbReference>
<evidence type="ECO:0000256" key="2">
    <source>
        <dbReference type="ARBA" id="ARBA00022777"/>
    </source>
</evidence>
<dbReference type="PROSITE" id="PS50109">
    <property type="entry name" value="HIS_KIN"/>
    <property type="match status" value="1"/>
</dbReference>
<keyword evidence="3" id="KW-0902">Two-component regulatory system</keyword>
<dbReference type="Gene3D" id="3.30.565.10">
    <property type="entry name" value="Histidine kinase-like ATPase, C-terminal domain"/>
    <property type="match status" value="1"/>
</dbReference>
<feature type="transmembrane region" description="Helical" evidence="4">
    <location>
        <begin position="12"/>
        <end position="28"/>
    </location>
</feature>
<keyword evidence="2" id="KW-0418">Kinase</keyword>
<dbReference type="Gene3D" id="3.30.450.20">
    <property type="entry name" value="PAS domain"/>
    <property type="match status" value="1"/>
</dbReference>
<dbReference type="SMART" id="SM00091">
    <property type="entry name" value="PAS"/>
    <property type="match status" value="2"/>
</dbReference>
<organism evidence="7 8">
    <name type="scientific">Psychrosphaera ytuae</name>
    <dbReference type="NCBI Taxonomy" id="2820710"/>
    <lineage>
        <taxon>Bacteria</taxon>
        <taxon>Pseudomonadati</taxon>
        <taxon>Pseudomonadota</taxon>
        <taxon>Gammaproteobacteria</taxon>
        <taxon>Alteromonadales</taxon>
        <taxon>Pseudoalteromonadaceae</taxon>
        <taxon>Psychrosphaera</taxon>
    </lineage>
</organism>
<dbReference type="KEGG" id="psym:J1N51_12670"/>
<dbReference type="PANTHER" id="PTHR24421">
    <property type="entry name" value="NITRATE/NITRITE SENSOR PROTEIN NARX-RELATED"/>
    <property type="match status" value="1"/>
</dbReference>
<dbReference type="GO" id="GO:0016020">
    <property type="term" value="C:membrane"/>
    <property type="evidence" value="ECO:0007669"/>
    <property type="project" value="InterPro"/>
</dbReference>
<evidence type="ECO:0000256" key="1">
    <source>
        <dbReference type="ARBA" id="ARBA00022679"/>
    </source>
</evidence>
<dbReference type="CDD" id="cd16917">
    <property type="entry name" value="HATPase_UhpB-NarQ-NarX-like"/>
    <property type="match status" value="1"/>
</dbReference>
<reference evidence="7" key="1">
    <citation type="submission" date="2021-03" db="EMBL/GenBank/DDBJ databases">
        <title>Description of Psychrosphaera ytuae sp. nov. isolated from deep sea sediment of South China Sea.</title>
        <authorList>
            <person name="Zhang J."/>
            <person name="Xu X.-D."/>
        </authorList>
    </citation>
    <scope>NUCLEOTIDE SEQUENCE</scope>
    <source>
        <strain evidence="7">MTZ26</strain>
    </source>
</reference>
<dbReference type="AlphaFoldDB" id="A0A975DDB4"/>
<dbReference type="SMART" id="SM00387">
    <property type="entry name" value="HATPase_c"/>
    <property type="match status" value="1"/>
</dbReference>
<proteinExistence type="predicted"/>
<dbReference type="Gene3D" id="1.20.5.1930">
    <property type="match status" value="1"/>
</dbReference>
<dbReference type="PROSITE" id="PS50112">
    <property type="entry name" value="PAS"/>
    <property type="match status" value="1"/>
</dbReference>
<accession>A0A975DDB4</accession>
<dbReference type="EMBL" id="CP072110">
    <property type="protein sequence ID" value="QTH63565.1"/>
    <property type="molecule type" value="Genomic_DNA"/>
</dbReference>
<dbReference type="InterPro" id="IPR036890">
    <property type="entry name" value="HATPase_C_sf"/>
</dbReference>
<sequence length="669" mass="75637">MSRKEQHIRAVKLFVTILLSVVLVALFVMSKSVVAQWLIIVLVGGGVYLSVDRLFSNFQGTENKTLAAYSDAVYNEVFVENSNACFIITIPELEITELNRVAQSALDIPLRDEPLFLESLWTSFKEDMPKEWLESLRTKRAYSSCVAKIKLKEIHGQSMPRLCTLAFIPLPYKQKPSAIIKVINKAFLLSEKTVSSSPVGRLDVARHAEGMAYWELDLKNQQLYYCTMVAKLLGLDESFKSPIDLSILKQRADTAVFDFIIQCVKTGFRTNPLKAQKMLIDRSGNQSFVYMQAQFYPDEQFVIGSFLDITPIKQLEIKLRQQEQQTNQLVDSIPEGIMVLQNNRVVYLNRASQKLFGIDDLGQSGELLLADFVSDHDKALLRDRIKFMLSGKKSSYGFTSFTLRRSDGEYFDAEVAVNLIIYEGTESVQFVIRDLTDVLRVKNALARANYRLSALSSKTLQLIEAERKQIAGELHDDVGQSLTAVLLATKWITRRVDDEQILSKIADIHQITSQSLDTVRNLSLLLRPAQLDSLGFSPAIKWQMEKLFSIDEINYQIDDKDFVELKDKQAEIVGFRIVQESLTNIVKHARAKNVRVTLFSNESVLIIQISDDGIGFDVHAQSDSVGLINMKERVELAGGEFKIFSKPLLGTDIKVEIPLRNTESGLDSY</sequence>
<evidence type="ECO:0000259" key="6">
    <source>
        <dbReference type="PROSITE" id="PS50112"/>
    </source>
</evidence>
<dbReference type="RefSeq" id="WP_208831621.1">
    <property type="nucleotide sequence ID" value="NZ_CP072110.1"/>
</dbReference>
<dbReference type="InterPro" id="IPR050482">
    <property type="entry name" value="Sensor_HK_TwoCompSys"/>
</dbReference>
<dbReference type="Pfam" id="PF07730">
    <property type="entry name" value="HisKA_3"/>
    <property type="match status" value="1"/>
</dbReference>
<evidence type="ECO:0000256" key="3">
    <source>
        <dbReference type="ARBA" id="ARBA00023012"/>
    </source>
</evidence>
<dbReference type="InterPro" id="IPR003594">
    <property type="entry name" value="HATPase_dom"/>
</dbReference>
<dbReference type="Pfam" id="PF02518">
    <property type="entry name" value="HATPase_c"/>
    <property type="match status" value="1"/>
</dbReference>
<dbReference type="InterPro" id="IPR013767">
    <property type="entry name" value="PAS_fold"/>
</dbReference>
<dbReference type="Proteomes" id="UP000682739">
    <property type="component" value="Chromosome"/>
</dbReference>
<dbReference type="GO" id="GO:0000155">
    <property type="term" value="F:phosphorelay sensor kinase activity"/>
    <property type="evidence" value="ECO:0007669"/>
    <property type="project" value="InterPro"/>
</dbReference>
<name>A0A975DDB4_9GAMM</name>
<dbReference type="GO" id="GO:0046983">
    <property type="term" value="F:protein dimerization activity"/>
    <property type="evidence" value="ECO:0007669"/>
    <property type="project" value="InterPro"/>
</dbReference>
<dbReference type="SUPFAM" id="SSF55785">
    <property type="entry name" value="PYP-like sensor domain (PAS domain)"/>
    <property type="match status" value="1"/>
</dbReference>
<dbReference type="InterPro" id="IPR011712">
    <property type="entry name" value="Sig_transdc_His_kin_sub3_dim/P"/>
</dbReference>
<dbReference type="CDD" id="cd00130">
    <property type="entry name" value="PAS"/>
    <property type="match status" value="1"/>
</dbReference>
<evidence type="ECO:0000259" key="5">
    <source>
        <dbReference type="PROSITE" id="PS50109"/>
    </source>
</evidence>
<keyword evidence="1" id="KW-0808">Transferase</keyword>
<keyword evidence="4" id="KW-1133">Transmembrane helix</keyword>
<protein>
    <submittedName>
        <fullName evidence="7">PAS domain S-box protein</fullName>
    </submittedName>
</protein>
<feature type="domain" description="PAS" evidence="6">
    <location>
        <begin position="322"/>
        <end position="392"/>
    </location>
</feature>
<keyword evidence="4" id="KW-0812">Transmembrane</keyword>
<dbReference type="GO" id="GO:0006355">
    <property type="term" value="P:regulation of DNA-templated transcription"/>
    <property type="evidence" value="ECO:0007669"/>
    <property type="project" value="InterPro"/>
</dbReference>
<feature type="domain" description="Histidine kinase" evidence="5">
    <location>
        <begin position="576"/>
        <end position="661"/>
    </location>
</feature>